<gene>
    <name evidence="2" type="ORF">F6X53_16980</name>
</gene>
<dbReference type="OrthoDB" id="8002766at2"/>
<dbReference type="AlphaFoldDB" id="A0A6L3SX25"/>
<evidence type="ECO:0000256" key="1">
    <source>
        <dbReference type="SAM" id="MobiDB-lite"/>
    </source>
</evidence>
<comment type="caution">
    <text evidence="2">The sequence shown here is derived from an EMBL/GenBank/DDBJ whole genome shotgun (WGS) entry which is preliminary data.</text>
</comment>
<keyword evidence="3" id="KW-1185">Reference proteome</keyword>
<evidence type="ECO:0000313" key="2">
    <source>
        <dbReference type="EMBL" id="KAB1077902.1"/>
    </source>
</evidence>
<organism evidence="2 3">
    <name type="scientific">Methylobacterium soli</name>
    <dbReference type="NCBI Taxonomy" id="553447"/>
    <lineage>
        <taxon>Bacteria</taxon>
        <taxon>Pseudomonadati</taxon>
        <taxon>Pseudomonadota</taxon>
        <taxon>Alphaproteobacteria</taxon>
        <taxon>Hyphomicrobiales</taxon>
        <taxon>Methylobacteriaceae</taxon>
        <taxon>Methylobacterium</taxon>
    </lineage>
</organism>
<feature type="region of interest" description="Disordered" evidence="1">
    <location>
        <begin position="1"/>
        <end position="39"/>
    </location>
</feature>
<accession>A0A6L3SX25</accession>
<proteinExistence type="predicted"/>
<name>A0A6L3SX25_9HYPH</name>
<protein>
    <submittedName>
        <fullName evidence="2">Uncharacterized protein</fullName>
    </submittedName>
</protein>
<reference evidence="2 3" key="1">
    <citation type="submission" date="2019-09" db="EMBL/GenBank/DDBJ databases">
        <title>YIM 48816 draft genome.</title>
        <authorList>
            <person name="Jiang L."/>
        </authorList>
    </citation>
    <scope>NUCLEOTIDE SEQUENCE [LARGE SCALE GENOMIC DNA]</scope>
    <source>
        <strain evidence="2 3">YIM 48816</strain>
    </source>
</reference>
<dbReference type="Proteomes" id="UP000474159">
    <property type="component" value="Unassembled WGS sequence"/>
</dbReference>
<feature type="compositionally biased region" description="Basic and acidic residues" evidence="1">
    <location>
        <begin position="11"/>
        <end position="24"/>
    </location>
</feature>
<sequence length="122" mass="12924">MGSKVPPAKAPKMEVPEGREHLRETGAAGRPDAAAQGHGGLDLSASLRLTQSRDTHLLRLIAETLGMSASAFLSPGAPGNQASPAQEAAGECGELIRAYLRISDPNERRRYLELIRIAGNRA</sequence>
<evidence type="ECO:0000313" key="3">
    <source>
        <dbReference type="Proteomes" id="UP000474159"/>
    </source>
</evidence>
<dbReference type="RefSeq" id="WP_151001387.1">
    <property type="nucleotide sequence ID" value="NZ_VZZK01000017.1"/>
</dbReference>
<dbReference type="EMBL" id="VZZK01000017">
    <property type="protein sequence ID" value="KAB1077902.1"/>
    <property type="molecule type" value="Genomic_DNA"/>
</dbReference>